<dbReference type="InterPro" id="IPR051477">
    <property type="entry name" value="Expansin_CellWall"/>
</dbReference>
<dbReference type="PANTHER" id="PTHR31836:SF28">
    <property type="entry name" value="SRCR DOMAIN-CONTAINING PROTEIN-RELATED"/>
    <property type="match status" value="1"/>
</dbReference>
<dbReference type="Gene3D" id="2.40.40.10">
    <property type="entry name" value="RlpA-like domain"/>
    <property type="match status" value="1"/>
</dbReference>
<feature type="chain" id="PRO_5002207984" evidence="2">
    <location>
        <begin position="21"/>
        <end position="138"/>
    </location>
</feature>
<sequence length="138" mass="14601">MFRAIVLLLTLLSIIFLAVSAPIGTPVNLDKRITHTGKGTWFYPGLGNCGLENSSSDPIVAIPKSLYDQNGGSNCGQWIHITNMNTGQTAYARAEDSCPGCGSDDLDMSPAVFEQLASLDTGVVPISWNFLAAGQSPP</sequence>
<evidence type="ECO:0000256" key="2">
    <source>
        <dbReference type="SAM" id="SignalP"/>
    </source>
</evidence>
<organism evidence="3 4">
    <name type="scientific">Collybiopsis luxurians FD-317 M1</name>
    <dbReference type="NCBI Taxonomy" id="944289"/>
    <lineage>
        <taxon>Eukaryota</taxon>
        <taxon>Fungi</taxon>
        <taxon>Dikarya</taxon>
        <taxon>Basidiomycota</taxon>
        <taxon>Agaricomycotina</taxon>
        <taxon>Agaricomycetes</taxon>
        <taxon>Agaricomycetidae</taxon>
        <taxon>Agaricales</taxon>
        <taxon>Marasmiineae</taxon>
        <taxon>Omphalotaceae</taxon>
        <taxon>Collybiopsis</taxon>
        <taxon>Collybiopsis luxurians</taxon>
    </lineage>
</organism>
<gene>
    <name evidence="3" type="ORF">GYMLUDRAFT_170897</name>
</gene>
<dbReference type="InterPro" id="IPR036908">
    <property type="entry name" value="RlpA-like_sf"/>
</dbReference>
<dbReference type="AlphaFoldDB" id="A0A0D0CJN8"/>
<reference evidence="3 4" key="1">
    <citation type="submission" date="2014-04" db="EMBL/GenBank/DDBJ databases">
        <title>Evolutionary Origins and Diversification of the Mycorrhizal Mutualists.</title>
        <authorList>
            <consortium name="DOE Joint Genome Institute"/>
            <consortium name="Mycorrhizal Genomics Consortium"/>
            <person name="Kohler A."/>
            <person name="Kuo A."/>
            <person name="Nagy L.G."/>
            <person name="Floudas D."/>
            <person name="Copeland A."/>
            <person name="Barry K.W."/>
            <person name="Cichocki N."/>
            <person name="Veneault-Fourrey C."/>
            <person name="LaButti K."/>
            <person name="Lindquist E.A."/>
            <person name="Lipzen A."/>
            <person name="Lundell T."/>
            <person name="Morin E."/>
            <person name="Murat C."/>
            <person name="Riley R."/>
            <person name="Ohm R."/>
            <person name="Sun H."/>
            <person name="Tunlid A."/>
            <person name="Henrissat B."/>
            <person name="Grigoriev I.V."/>
            <person name="Hibbett D.S."/>
            <person name="Martin F."/>
        </authorList>
    </citation>
    <scope>NUCLEOTIDE SEQUENCE [LARGE SCALE GENOMIC DNA]</scope>
    <source>
        <strain evidence="3 4">FD-317 M1</strain>
    </source>
</reference>
<proteinExistence type="predicted"/>
<dbReference type="HOGENOM" id="CLU_047639_6_0_1"/>
<evidence type="ECO:0000313" key="3">
    <source>
        <dbReference type="EMBL" id="KIK58617.1"/>
    </source>
</evidence>
<evidence type="ECO:0000256" key="1">
    <source>
        <dbReference type="ARBA" id="ARBA00022729"/>
    </source>
</evidence>
<dbReference type="CDD" id="cd22191">
    <property type="entry name" value="DPBB_RlpA_EXP_N-like"/>
    <property type="match status" value="1"/>
</dbReference>
<evidence type="ECO:0000313" key="4">
    <source>
        <dbReference type="Proteomes" id="UP000053593"/>
    </source>
</evidence>
<accession>A0A0D0CJN8</accession>
<protein>
    <submittedName>
        <fullName evidence="3">Unplaced genomic scaffold GYMLUscaffold_36, whole genome shotgun sequence</fullName>
    </submittedName>
</protein>
<keyword evidence="4" id="KW-1185">Reference proteome</keyword>
<keyword evidence="1 2" id="KW-0732">Signal</keyword>
<dbReference type="SUPFAM" id="SSF50685">
    <property type="entry name" value="Barwin-like endoglucanases"/>
    <property type="match status" value="1"/>
</dbReference>
<name>A0A0D0CJN8_9AGAR</name>
<feature type="signal peptide" evidence="2">
    <location>
        <begin position="1"/>
        <end position="20"/>
    </location>
</feature>
<dbReference type="EMBL" id="KN834784">
    <property type="protein sequence ID" value="KIK58617.1"/>
    <property type="molecule type" value="Genomic_DNA"/>
</dbReference>
<dbReference type="OrthoDB" id="406505at2759"/>
<dbReference type="Proteomes" id="UP000053593">
    <property type="component" value="Unassembled WGS sequence"/>
</dbReference>
<dbReference type="PANTHER" id="PTHR31836">
    <property type="match status" value="1"/>
</dbReference>